<dbReference type="Pfam" id="PF04386">
    <property type="entry name" value="SspB"/>
    <property type="match status" value="1"/>
</dbReference>
<proteinExistence type="predicted"/>
<feature type="compositionally biased region" description="Acidic residues" evidence="1">
    <location>
        <begin position="99"/>
        <end position="115"/>
    </location>
</feature>
<dbReference type="Gene3D" id="2.30.30.220">
    <property type="entry name" value="SspB-like"/>
    <property type="match status" value="1"/>
</dbReference>
<reference evidence="3" key="1">
    <citation type="submission" date="2017-08" db="EMBL/GenBank/DDBJ databases">
        <title>Direct submision.</title>
        <authorList>
            <person name="Kim S.-J."/>
            <person name="Rhee S.-K."/>
        </authorList>
    </citation>
    <scope>NUCLEOTIDE SEQUENCE [LARGE SCALE GENOMIC DNA]</scope>
    <source>
        <strain evidence="3">GI5</strain>
    </source>
</reference>
<dbReference type="GO" id="GO:0008233">
    <property type="term" value="F:peptidase activity"/>
    <property type="evidence" value="ECO:0007669"/>
    <property type="project" value="UniProtKB-KW"/>
</dbReference>
<dbReference type="NCBIfam" id="NF008769">
    <property type="entry name" value="PRK11798.2-5"/>
    <property type="match status" value="1"/>
</dbReference>
<dbReference type="PANTHER" id="PTHR37486:SF1">
    <property type="entry name" value="STRINGENT STARVATION PROTEIN B"/>
    <property type="match status" value="1"/>
</dbReference>
<organism evidence="2 3">
    <name type="scientific">Ketobacter alkanivorans</name>
    <dbReference type="NCBI Taxonomy" id="1917421"/>
    <lineage>
        <taxon>Bacteria</taxon>
        <taxon>Pseudomonadati</taxon>
        <taxon>Pseudomonadota</taxon>
        <taxon>Gammaproteobacteria</taxon>
        <taxon>Pseudomonadales</taxon>
        <taxon>Ketobacteraceae</taxon>
        <taxon>Ketobacter</taxon>
    </lineage>
</organism>
<dbReference type="GO" id="GO:0045732">
    <property type="term" value="P:positive regulation of protein catabolic process"/>
    <property type="evidence" value="ECO:0007669"/>
    <property type="project" value="TreeGrafter"/>
</dbReference>
<dbReference type="AlphaFoldDB" id="A0A2K9LPL8"/>
<dbReference type="InterPro" id="IPR007481">
    <property type="entry name" value="SspB"/>
</dbReference>
<dbReference type="PANTHER" id="PTHR37486">
    <property type="entry name" value="STRINGENT STARVATION PROTEIN B"/>
    <property type="match status" value="1"/>
</dbReference>
<dbReference type="Proteomes" id="UP000235116">
    <property type="component" value="Chromosome"/>
</dbReference>
<dbReference type="OrthoDB" id="9797358at2"/>
<sequence length="130" mass="14273">MTPSRPYFIRAVYEWILDNQLTPYLLVNASYPLVQVPNEFVSEGKIILNLTPSAIRNLHMGNDEVEFSARFGGKARSLHVPVGSILAIYAKENGKGMFFDEDEIPPPDGAGGEDEAPTKPSGKPSLKVVK</sequence>
<keyword evidence="2" id="KW-0645">Protease</keyword>
<keyword evidence="3" id="KW-1185">Reference proteome</keyword>
<dbReference type="InterPro" id="IPR036760">
    <property type="entry name" value="SspB-like_sf"/>
</dbReference>
<dbReference type="GO" id="GO:0005829">
    <property type="term" value="C:cytosol"/>
    <property type="evidence" value="ECO:0007669"/>
    <property type="project" value="TreeGrafter"/>
</dbReference>
<accession>A0A2K9LPL8</accession>
<gene>
    <name evidence="2" type="ORF">Kalk_17345</name>
</gene>
<name>A0A2K9LPL8_9GAMM</name>
<dbReference type="EMBL" id="CP022684">
    <property type="protein sequence ID" value="AUM14081.1"/>
    <property type="molecule type" value="Genomic_DNA"/>
</dbReference>
<protein>
    <submittedName>
        <fullName evidence="2">ClpXP protease specificity-enhancing factor</fullName>
    </submittedName>
</protein>
<dbReference type="RefSeq" id="WP_101895456.1">
    <property type="nucleotide sequence ID" value="NZ_CP022684.1"/>
</dbReference>
<dbReference type="SUPFAM" id="SSF101738">
    <property type="entry name" value="SspB-like"/>
    <property type="match status" value="1"/>
</dbReference>
<evidence type="ECO:0000313" key="3">
    <source>
        <dbReference type="Proteomes" id="UP000235116"/>
    </source>
</evidence>
<keyword evidence="2" id="KW-0378">Hydrolase</keyword>
<evidence type="ECO:0000313" key="2">
    <source>
        <dbReference type="EMBL" id="AUM14081.1"/>
    </source>
</evidence>
<dbReference type="PIRSF" id="PIRSF005276">
    <property type="entry name" value="SspB"/>
    <property type="match status" value="1"/>
</dbReference>
<dbReference type="GO" id="GO:0005840">
    <property type="term" value="C:ribosome"/>
    <property type="evidence" value="ECO:0007669"/>
    <property type="project" value="TreeGrafter"/>
</dbReference>
<dbReference type="GO" id="GO:0006508">
    <property type="term" value="P:proteolysis"/>
    <property type="evidence" value="ECO:0007669"/>
    <property type="project" value="UniProtKB-KW"/>
</dbReference>
<dbReference type="KEGG" id="kak:Kalk_17345"/>
<evidence type="ECO:0000256" key="1">
    <source>
        <dbReference type="SAM" id="MobiDB-lite"/>
    </source>
</evidence>
<feature type="region of interest" description="Disordered" evidence="1">
    <location>
        <begin position="98"/>
        <end position="130"/>
    </location>
</feature>